<dbReference type="OrthoDB" id="3197277at2"/>
<dbReference type="PANTHER" id="PTHR30592">
    <property type="entry name" value="FORMATE DEHYDROGENASE"/>
    <property type="match status" value="1"/>
</dbReference>
<reference evidence="4 6" key="1">
    <citation type="submission" date="2015-03" db="EMBL/GenBank/DDBJ databases">
        <authorList>
            <person name="Lepp D."/>
            <person name="Hassan Y.I."/>
            <person name="Li X.-Z."/>
            <person name="Zhou T."/>
        </authorList>
    </citation>
    <scope>NUCLEOTIDE SEQUENCE [LARGE SCALE GENOMIC DNA]</scope>
    <source>
        <strain evidence="4 6">Cr7-05</strain>
    </source>
</reference>
<protein>
    <recommendedName>
        <fullName evidence="3">Sulfur carrier protein FdhD</fullName>
    </recommendedName>
</protein>
<dbReference type="Gene3D" id="3.10.20.10">
    <property type="match status" value="1"/>
</dbReference>
<comment type="similarity">
    <text evidence="3">Belongs to the FdhD family.</text>
</comment>
<organism evidence="5 7">
    <name type="scientific">Devosia psychrophila</name>
    <dbReference type="NCBI Taxonomy" id="728005"/>
    <lineage>
        <taxon>Bacteria</taxon>
        <taxon>Pseudomonadati</taxon>
        <taxon>Pseudomonadota</taxon>
        <taxon>Alphaproteobacteria</taxon>
        <taxon>Hyphomicrobiales</taxon>
        <taxon>Devosiaceae</taxon>
        <taxon>Devosia</taxon>
    </lineage>
</organism>
<dbReference type="RefSeq" id="WP_046171730.1">
    <property type="nucleotide sequence ID" value="NZ_FOMB01000036.1"/>
</dbReference>
<dbReference type="PIRSF" id="PIRSF015626">
    <property type="entry name" value="FdhD"/>
    <property type="match status" value="1"/>
</dbReference>
<evidence type="ECO:0000313" key="4">
    <source>
        <dbReference type="EMBL" id="KKC32368.1"/>
    </source>
</evidence>
<evidence type="ECO:0000256" key="3">
    <source>
        <dbReference type="HAMAP-Rule" id="MF_00187"/>
    </source>
</evidence>
<evidence type="ECO:0000256" key="2">
    <source>
        <dbReference type="ARBA" id="ARBA00023150"/>
    </source>
</evidence>
<dbReference type="GO" id="GO:0097163">
    <property type="term" value="F:sulfur carrier activity"/>
    <property type="evidence" value="ECO:0007669"/>
    <property type="project" value="UniProtKB-UniRule"/>
</dbReference>
<dbReference type="InterPro" id="IPR003786">
    <property type="entry name" value="FdhD"/>
</dbReference>
<evidence type="ECO:0000313" key="5">
    <source>
        <dbReference type="EMBL" id="SFD28614.1"/>
    </source>
</evidence>
<name>A0A0F5PUQ6_9HYPH</name>
<gene>
    <name evidence="3" type="primary">fdhD</name>
    <name evidence="5" type="ORF">SAMN04488059_13632</name>
    <name evidence="4" type="ORF">WH91_14525</name>
</gene>
<dbReference type="EMBL" id="LAPV01000135">
    <property type="protein sequence ID" value="KKC32368.1"/>
    <property type="molecule type" value="Genomic_DNA"/>
</dbReference>
<comment type="subcellular location">
    <subcellularLocation>
        <location evidence="3">Cytoplasm</location>
    </subcellularLocation>
</comment>
<evidence type="ECO:0000256" key="1">
    <source>
        <dbReference type="ARBA" id="ARBA00022490"/>
    </source>
</evidence>
<reference evidence="5 7" key="2">
    <citation type="submission" date="2016-10" db="EMBL/GenBank/DDBJ databases">
        <authorList>
            <person name="de Groot N.N."/>
        </authorList>
    </citation>
    <scope>NUCLEOTIDE SEQUENCE [LARGE SCALE GENOMIC DNA]</scope>
    <source>
        <strain evidence="5 7">CGMCC 1.10210</strain>
    </source>
</reference>
<dbReference type="GO" id="GO:0016783">
    <property type="term" value="F:sulfurtransferase activity"/>
    <property type="evidence" value="ECO:0007669"/>
    <property type="project" value="InterPro"/>
</dbReference>
<dbReference type="Gene3D" id="3.40.140.10">
    <property type="entry name" value="Cytidine Deaminase, domain 2"/>
    <property type="match status" value="1"/>
</dbReference>
<dbReference type="PATRIC" id="fig|728005.3.peg.1087"/>
<dbReference type="EMBL" id="FOMB01000036">
    <property type="protein sequence ID" value="SFD28614.1"/>
    <property type="molecule type" value="Genomic_DNA"/>
</dbReference>
<dbReference type="SUPFAM" id="SSF53927">
    <property type="entry name" value="Cytidine deaminase-like"/>
    <property type="match status" value="1"/>
</dbReference>
<dbReference type="Pfam" id="PF02634">
    <property type="entry name" value="FdhD-NarQ"/>
    <property type="match status" value="1"/>
</dbReference>
<comment type="caution">
    <text evidence="3">Lacks conserved residue(s) required for the propagation of feature annotation.</text>
</comment>
<dbReference type="STRING" id="728005.SAMN04488059_13632"/>
<feature type="active site" description="Cysteine persulfide intermediate" evidence="3">
    <location>
        <position position="108"/>
    </location>
</feature>
<dbReference type="Proteomes" id="UP000182258">
    <property type="component" value="Unassembled WGS sequence"/>
</dbReference>
<evidence type="ECO:0000313" key="6">
    <source>
        <dbReference type="Proteomes" id="UP000033519"/>
    </source>
</evidence>
<keyword evidence="6" id="KW-1185">Reference proteome</keyword>
<dbReference type="GO" id="GO:0005737">
    <property type="term" value="C:cytoplasm"/>
    <property type="evidence" value="ECO:0007669"/>
    <property type="project" value="UniProtKB-SubCell"/>
</dbReference>
<dbReference type="PANTHER" id="PTHR30592:SF1">
    <property type="entry name" value="SULFUR CARRIER PROTEIN FDHD"/>
    <property type="match status" value="1"/>
</dbReference>
<dbReference type="GO" id="GO:0006777">
    <property type="term" value="P:Mo-molybdopterin cofactor biosynthetic process"/>
    <property type="evidence" value="ECO:0007669"/>
    <property type="project" value="UniProtKB-UniRule"/>
</dbReference>
<sequence length="263" mass="27979">MFATHLAFTPVKWDNAALHSNRELAAEAAVAIVVNGTTQAVMMATPADLEAFGIGFLLTERLLASVDEILRLEVVDHELGIEVRFWLVEARARFLADRRRTMAGPTGCGLCGIESLEQAMRDIKPVGAGISLNAEQVYAAMASLGPAQDLNAMTHAVHAAALWHPEQGLLAICEDVGRHNALDKLVGTAIRNGLRPDHCALLLTSRISIEMIQKAAVLGTATVIAVSAPTGLAVKIAEGANITVIGVARHDGFEVFSHAERVV</sequence>
<dbReference type="NCBIfam" id="TIGR00129">
    <property type="entry name" value="fdhD_narQ"/>
    <property type="match status" value="1"/>
</dbReference>
<accession>A0A0F5PUQ6</accession>
<proteinExistence type="inferred from homology"/>
<dbReference type="InterPro" id="IPR016193">
    <property type="entry name" value="Cytidine_deaminase-like"/>
</dbReference>
<dbReference type="Proteomes" id="UP000033519">
    <property type="component" value="Unassembled WGS sequence"/>
</dbReference>
<keyword evidence="1 3" id="KW-0963">Cytoplasm</keyword>
<comment type="function">
    <text evidence="3">Required for formate dehydrogenase (FDH) activity. Acts as a sulfur carrier protein that transfers sulfur from IscS to the molybdenum cofactor prior to its insertion into FDH.</text>
</comment>
<dbReference type="HAMAP" id="MF_00187">
    <property type="entry name" value="FdhD"/>
    <property type="match status" value="1"/>
</dbReference>
<keyword evidence="2 3" id="KW-0501">Molybdenum cofactor biosynthesis</keyword>
<evidence type="ECO:0000313" key="7">
    <source>
        <dbReference type="Proteomes" id="UP000182258"/>
    </source>
</evidence>
<dbReference type="AlphaFoldDB" id="A0A0F5PUQ6"/>